<comment type="subcellular location">
    <subcellularLocation>
        <location evidence="1 9">Cytoplasm</location>
    </subcellularLocation>
</comment>
<gene>
    <name evidence="9" type="primary">fabZ</name>
    <name evidence="10" type="ORF">B0F88_102127</name>
</gene>
<dbReference type="GO" id="GO:0009245">
    <property type="term" value="P:lipid A biosynthetic process"/>
    <property type="evidence" value="ECO:0007669"/>
    <property type="project" value="UniProtKB-UniRule"/>
</dbReference>
<dbReference type="PANTHER" id="PTHR30272">
    <property type="entry name" value="3-HYDROXYACYL-[ACYL-CARRIER-PROTEIN] DEHYDRATASE"/>
    <property type="match status" value="1"/>
</dbReference>
<dbReference type="Gene3D" id="3.10.129.10">
    <property type="entry name" value="Hotdog Thioesterase"/>
    <property type="match status" value="1"/>
</dbReference>
<evidence type="ECO:0000313" key="10">
    <source>
        <dbReference type="EMBL" id="PPK73148.1"/>
    </source>
</evidence>
<evidence type="ECO:0000256" key="2">
    <source>
        <dbReference type="ARBA" id="ARBA00009174"/>
    </source>
</evidence>
<dbReference type="RefSeq" id="WP_104422414.1">
    <property type="nucleotide sequence ID" value="NZ_PTIY01000002.1"/>
</dbReference>
<dbReference type="Proteomes" id="UP000238071">
    <property type="component" value="Unassembled WGS sequence"/>
</dbReference>
<keyword evidence="11" id="KW-1185">Reference proteome</keyword>
<dbReference type="HAMAP" id="MF_00406">
    <property type="entry name" value="FabZ"/>
    <property type="match status" value="1"/>
</dbReference>
<comment type="function">
    <text evidence="8 9">Involved in unsaturated fatty acids biosynthesis. Catalyzes the dehydration of short chain beta-hydroxyacyl-ACPs and long chain saturated and unsaturated beta-hydroxyacyl-ACPs.</text>
</comment>
<dbReference type="PANTHER" id="PTHR30272:SF1">
    <property type="entry name" value="3-HYDROXYACYL-[ACYL-CARRIER-PROTEIN] DEHYDRATASE"/>
    <property type="match status" value="1"/>
</dbReference>
<evidence type="ECO:0000256" key="8">
    <source>
        <dbReference type="ARBA" id="ARBA00025049"/>
    </source>
</evidence>
<evidence type="ECO:0000256" key="1">
    <source>
        <dbReference type="ARBA" id="ARBA00004496"/>
    </source>
</evidence>
<dbReference type="InterPro" id="IPR010084">
    <property type="entry name" value="FabZ"/>
</dbReference>
<sequence length="147" mass="16372">MSIKLDILQIQEFLPHRYPFLLVDKVIECEPGVRLLGVKNVTYNEPFFQGHFPQKPIMPGVLILEALAQSTGLLASETAGDELAGMIYYLVGIDKAKFKRPVVPGDQLMLEAKFLKSKRNIWAFECCAEVDGEFVASAEIRCAAVVN</sequence>
<dbReference type="EC" id="4.2.1.59" evidence="9"/>
<evidence type="ECO:0000256" key="7">
    <source>
        <dbReference type="ARBA" id="ARBA00023239"/>
    </source>
</evidence>
<dbReference type="SUPFAM" id="SSF54637">
    <property type="entry name" value="Thioesterase/thiol ester dehydrase-isomerase"/>
    <property type="match status" value="1"/>
</dbReference>
<dbReference type="Pfam" id="PF07977">
    <property type="entry name" value="FabA"/>
    <property type="match status" value="1"/>
</dbReference>
<feature type="active site" evidence="9">
    <location>
        <position position="51"/>
    </location>
</feature>
<dbReference type="GO" id="GO:0019171">
    <property type="term" value="F:(3R)-hydroxyacyl-[acyl-carrier-protein] dehydratase activity"/>
    <property type="evidence" value="ECO:0007669"/>
    <property type="project" value="UniProtKB-EC"/>
</dbReference>
<evidence type="ECO:0000256" key="5">
    <source>
        <dbReference type="ARBA" id="ARBA00022556"/>
    </source>
</evidence>
<dbReference type="FunFam" id="3.10.129.10:FF:000001">
    <property type="entry name" value="3-hydroxyacyl-[acyl-carrier-protein] dehydratase FabZ"/>
    <property type="match status" value="1"/>
</dbReference>
<dbReference type="InterPro" id="IPR029069">
    <property type="entry name" value="HotDog_dom_sf"/>
</dbReference>
<dbReference type="GO" id="GO:0005737">
    <property type="term" value="C:cytoplasm"/>
    <property type="evidence" value="ECO:0007669"/>
    <property type="project" value="UniProtKB-SubCell"/>
</dbReference>
<dbReference type="EMBL" id="PTIY01000002">
    <property type="protein sequence ID" value="PPK73148.1"/>
    <property type="molecule type" value="Genomic_DNA"/>
</dbReference>
<name>A0A2S6H6Q7_9GAMM</name>
<keyword evidence="5 9" id="KW-0441">Lipid A biosynthesis</keyword>
<dbReference type="AlphaFoldDB" id="A0A2S6H6Q7"/>
<evidence type="ECO:0000256" key="9">
    <source>
        <dbReference type="HAMAP-Rule" id="MF_00406"/>
    </source>
</evidence>
<evidence type="ECO:0000313" key="11">
    <source>
        <dbReference type="Proteomes" id="UP000238071"/>
    </source>
</evidence>
<evidence type="ECO:0000256" key="3">
    <source>
        <dbReference type="ARBA" id="ARBA00022490"/>
    </source>
</evidence>
<dbReference type="CDD" id="cd01288">
    <property type="entry name" value="FabZ"/>
    <property type="match status" value="1"/>
</dbReference>
<reference evidence="10 11" key="1">
    <citation type="submission" date="2018-02" db="EMBL/GenBank/DDBJ databases">
        <title>Subsurface microbial communities from deep shales in Ohio and West Virginia, USA.</title>
        <authorList>
            <person name="Wrighton K."/>
        </authorList>
    </citation>
    <scope>NUCLEOTIDE SEQUENCE [LARGE SCALE GENOMIC DNA]</scope>
    <source>
        <strain evidence="10 11">OWC-G53F</strain>
    </source>
</reference>
<accession>A0A2S6H6Q7</accession>
<dbReference type="OrthoDB" id="9772788at2"/>
<dbReference type="NCBIfam" id="TIGR01750">
    <property type="entry name" value="fabZ"/>
    <property type="match status" value="1"/>
</dbReference>
<comment type="similarity">
    <text evidence="2 9">Belongs to the thioester dehydratase family. FabZ subfamily.</text>
</comment>
<keyword evidence="7 9" id="KW-0456">Lyase</keyword>
<dbReference type="GO" id="GO:0006633">
    <property type="term" value="P:fatty acid biosynthetic process"/>
    <property type="evidence" value="ECO:0007669"/>
    <property type="project" value="UniProtKB-UniRule"/>
</dbReference>
<keyword evidence="6 9" id="KW-0443">Lipid metabolism</keyword>
<keyword evidence="4 9" id="KW-0444">Lipid biosynthesis</keyword>
<organism evidence="10 11">
    <name type="scientific">Methylobacter tundripaludum</name>
    <dbReference type="NCBI Taxonomy" id="173365"/>
    <lineage>
        <taxon>Bacteria</taxon>
        <taxon>Pseudomonadati</taxon>
        <taxon>Pseudomonadota</taxon>
        <taxon>Gammaproteobacteria</taxon>
        <taxon>Methylococcales</taxon>
        <taxon>Methylococcaceae</taxon>
        <taxon>Methylobacter</taxon>
    </lineage>
</organism>
<comment type="caution">
    <text evidence="10">The sequence shown here is derived from an EMBL/GenBank/DDBJ whole genome shotgun (WGS) entry which is preliminary data.</text>
</comment>
<keyword evidence="3 9" id="KW-0963">Cytoplasm</keyword>
<dbReference type="InterPro" id="IPR013114">
    <property type="entry name" value="FabA_FabZ"/>
</dbReference>
<comment type="catalytic activity">
    <reaction evidence="9">
        <text>a (3R)-hydroxyacyl-[ACP] = a (2E)-enoyl-[ACP] + H2O</text>
        <dbReference type="Rhea" id="RHEA:13097"/>
        <dbReference type="Rhea" id="RHEA-COMP:9925"/>
        <dbReference type="Rhea" id="RHEA-COMP:9945"/>
        <dbReference type="ChEBI" id="CHEBI:15377"/>
        <dbReference type="ChEBI" id="CHEBI:78784"/>
        <dbReference type="ChEBI" id="CHEBI:78827"/>
        <dbReference type="EC" id="4.2.1.59"/>
    </reaction>
</comment>
<evidence type="ECO:0000256" key="6">
    <source>
        <dbReference type="ARBA" id="ARBA00023098"/>
    </source>
</evidence>
<protein>
    <recommendedName>
        <fullName evidence="9">3-hydroxyacyl-[acyl-carrier-protein] dehydratase FabZ</fullName>
        <ecNumber evidence="9">4.2.1.59</ecNumber>
    </recommendedName>
    <alternativeName>
        <fullName evidence="9">(3R)-hydroxymyristoyl-[acyl-carrier-protein] dehydratase</fullName>
        <shortName evidence="9">(3R)-hydroxymyristoyl-ACP dehydrase</shortName>
    </alternativeName>
    <alternativeName>
        <fullName evidence="9">Beta-hydroxyacyl-ACP dehydratase</fullName>
    </alternativeName>
</protein>
<dbReference type="GO" id="GO:0016020">
    <property type="term" value="C:membrane"/>
    <property type="evidence" value="ECO:0007669"/>
    <property type="project" value="GOC"/>
</dbReference>
<evidence type="ECO:0000256" key="4">
    <source>
        <dbReference type="ARBA" id="ARBA00022516"/>
    </source>
</evidence>
<dbReference type="NCBIfam" id="NF000582">
    <property type="entry name" value="PRK00006.1"/>
    <property type="match status" value="1"/>
</dbReference>
<proteinExistence type="inferred from homology"/>